<evidence type="ECO:0000313" key="2">
    <source>
        <dbReference type="EMBL" id="GAF47383.1"/>
    </source>
</evidence>
<dbReference type="AlphaFoldDB" id="X0PVV6"/>
<reference evidence="2 3" key="1">
    <citation type="submission" date="2014-02" db="EMBL/GenBank/DDBJ databases">
        <title>Whole genome shotgun sequence of Rhodococcus wratislaviensis NBRC 100605.</title>
        <authorList>
            <person name="Hosoyama A."/>
            <person name="Tsuchikane K."/>
            <person name="Yoshida I."/>
            <person name="Ohji S."/>
            <person name="Ichikawa N."/>
            <person name="Yamazoe A."/>
            <person name="Fujita N."/>
        </authorList>
    </citation>
    <scope>NUCLEOTIDE SEQUENCE [LARGE SCALE GENOMIC DNA]</scope>
    <source>
        <strain evidence="2 3">NBRC 100605</strain>
    </source>
</reference>
<evidence type="ECO:0000313" key="3">
    <source>
        <dbReference type="Proteomes" id="UP000019491"/>
    </source>
</evidence>
<gene>
    <name evidence="2" type="ORF">RW1_040_00450</name>
</gene>
<dbReference type="Proteomes" id="UP000019491">
    <property type="component" value="Unassembled WGS sequence"/>
</dbReference>
<feature type="region of interest" description="Disordered" evidence="1">
    <location>
        <begin position="48"/>
        <end position="68"/>
    </location>
</feature>
<evidence type="ECO:0000256" key="1">
    <source>
        <dbReference type="SAM" id="MobiDB-lite"/>
    </source>
</evidence>
<protein>
    <submittedName>
        <fullName evidence="2">Uncharacterized protein</fullName>
    </submittedName>
</protein>
<comment type="caution">
    <text evidence="2">The sequence shown here is derived from an EMBL/GenBank/DDBJ whole genome shotgun (WGS) entry which is preliminary data.</text>
</comment>
<name>X0PVV6_RHOWR</name>
<accession>X0PVV6</accession>
<sequence length="68" mass="7417">MDFPETAQRVSHSVWQQKSSVEGFQGAFGEFPDRCRVVVNNAANFTPDAVEPAADTPKVDTGVRAPRP</sequence>
<keyword evidence="3" id="KW-1185">Reference proteome</keyword>
<dbReference type="EMBL" id="BAWF01000040">
    <property type="protein sequence ID" value="GAF47383.1"/>
    <property type="molecule type" value="Genomic_DNA"/>
</dbReference>
<organism evidence="2 3">
    <name type="scientific">Rhodococcus wratislaviensis NBRC 100605</name>
    <dbReference type="NCBI Taxonomy" id="1219028"/>
    <lineage>
        <taxon>Bacteria</taxon>
        <taxon>Bacillati</taxon>
        <taxon>Actinomycetota</taxon>
        <taxon>Actinomycetes</taxon>
        <taxon>Mycobacteriales</taxon>
        <taxon>Nocardiaceae</taxon>
        <taxon>Rhodococcus</taxon>
    </lineage>
</organism>
<proteinExistence type="predicted"/>